<dbReference type="Proteomes" id="UP000305792">
    <property type="component" value="Unassembled WGS sequence"/>
</dbReference>
<reference evidence="1 2" key="1">
    <citation type="journal article" date="2018" name="Int. J. Syst. Evol. Microbiol.">
        <title>Glycomyces paridis sp. nov., isolated from the medicinal plant Paris polyphylla.</title>
        <authorList>
            <person name="Fang X.M."/>
            <person name="Bai J.L."/>
            <person name="Su J."/>
            <person name="Zhao L.L."/>
            <person name="Liu H.Y."/>
            <person name="Ma B.P."/>
            <person name="Zhang Y.Q."/>
            <person name="Yu L.Y."/>
        </authorList>
    </citation>
    <scope>NUCLEOTIDE SEQUENCE [LARGE SCALE GENOMIC DNA]</scope>
    <source>
        <strain evidence="1 2">CPCC 204357</strain>
    </source>
</reference>
<sequence>MPRLKIAVRALAWTMRTMTPPVADQSVVEFVADALAYLEQQVQQGNANPDFPSDLDARHDALLDEEIAEAGVDPILNAVTGCFAYGESELRTQAVYDTLSSCYEAQFQRIAPDMAGLEFERDSARCLEVIDFQKTLIDHGGDTE</sequence>
<accession>A0A4V4HPD5</accession>
<dbReference type="AlphaFoldDB" id="A0A4V4HPD5"/>
<organism evidence="1 2">
    <name type="scientific">Glycomyces paridis</name>
    <dbReference type="NCBI Taxonomy" id="2126555"/>
    <lineage>
        <taxon>Bacteria</taxon>
        <taxon>Bacillati</taxon>
        <taxon>Actinomycetota</taxon>
        <taxon>Actinomycetes</taxon>
        <taxon>Glycomycetales</taxon>
        <taxon>Glycomycetaceae</taxon>
        <taxon>Glycomyces</taxon>
    </lineage>
</organism>
<dbReference type="OrthoDB" id="4315929at2"/>
<evidence type="ECO:0000313" key="1">
    <source>
        <dbReference type="EMBL" id="THV29556.1"/>
    </source>
</evidence>
<dbReference type="EMBL" id="STGX01000005">
    <property type="protein sequence ID" value="THV29556.1"/>
    <property type="molecule type" value="Genomic_DNA"/>
</dbReference>
<dbReference type="RefSeq" id="WP_136529299.1">
    <property type="nucleotide sequence ID" value="NZ_STGX01000005.1"/>
</dbReference>
<keyword evidence="2" id="KW-1185">Reference proteome</keyword>
<name>A0A4V4HPD5_9ACTN</name>
<evidence type="ECO:0000313" key="2">
    <source>
        <dbReference type="Proteomes" id="UP000305792"/>
    </source>
</evidence>
<protein>
    <submittedName>
        <fullName evidence="1">Uncharacterized protein</fullName>
    </submittedName>
</protein>
<comment type="caution">
    <text evidence="1">The sequence shown here is derived from an EMBL/GenBank/DDBJ whole genome shotgun (WGS) entry which is preliminary data.</text>
</comment>
<gene>
    <name evidence="1" type="ORF">E9998_08640</name>
</gene>
<proteinExistence type="predicted"/>